<evidence type="ECO:0000313" key="1">
    <source>
        <dbReference type="EMBL" id="QSV45324.1"/>
    </source>
</evidence>
<sequence length="72" mass="8003">MALPSGWLTPVARVDGRGRKPTPTDSACVVPFRVADGNGPILGLKALNFRLHLIVVLHFEHSRRPYPFLSRQ</sequence>
<gene>
    <name evidence="1" type="ORF">JZM60_14525</name>
</gene>
<dbReference type="EMBL" id="CP071382">
    <property type="protein sequence ID" value="QSV45324.1"/>
    <property type="molecule type" value="Genomic_DNA"/>
</dbReference>
<dbReference type="Proteomes" id="UP000663651">
    <property type="component" value="Chromosome"/>
</dbReference>
<protein>
    <submittedName>
        <fullName evidence="1">Uncharacterized protein</fullName>
    </submittedName>
</protein>
<reference evidence="1 2" key="1">
    <citation type="submission" date="2021-03" db="EMBL/GenBank/DDBJ databases">
        <title>Geobacter metallireducens gen. nov. sp. nov., a microorganism capable of coupling the complete oxidation of organic compounds to the reduction of iron and other metals.</title>
        <authorList>
            <person name="Li Y."/>
        </authorList>
    </citation>
    <scope>NUCLEOTIDE SEQUENCE [LARGE SCALE GENOMIC DNA]</scope>
    <source>
        <strain evidence="1 2">Jerry-YX</strain>
    </source>
</reference>
<evidence type="ECO:0000313" key="2">
    <source>
        <dbReference type="Proteomes" id="UP000663651"/>
    </source>
</evidence>
<dbReference type="RefSeq" id="WP_207163129.1">
    <property type="nucleotide sequence ID" value="NZ_CP071382.1"/>
</dbReference>
<keyword evidence="2" id="KW-1185">Reference proteome</keyword>
<proteinExistence type="predicted"/>
<accession>A0ABX7Q1P8</accession>
<organism evidence="1 2">
    <name type="scientific">Geobacter benzoatilyticus</name>
    <dbReference type="NCBI Taxonomy" id="2815309"/>
    <lineage>
        <taxon>Bacteria</taxon>
        <taxon>Pseudomonadati</taxon>
        <taxon>Thermodesulfobacteriota</taxon>
        <taxon>Desulfuromonadia</taxon>
        <taxon>Geobacterales</taxon>
        <taxon>Geobacteraceae</taxon>
        <taxon>Geobacter</taxon>
    </lineage>
</organism>
<name>A0ABX7Q1P8_9BACT</name>